<feature type="domain" description="Beta-lactamase-related" evidence="1">
    <location>
        <begin position="33"/>
        <end position="359"/>
    </location>
</feature>
<dbReference type="EMBL" id="BAAAMU010000108">
    <property type="protein sequence ID" value="GAA1677174.1"/>
    <property type="molecule type" value="Genomic_DNA"/>
</dbReference>
<reference evidence="2 3" key="1">
    <citation type="journal article" date="2019" name="Int. J. Syst. Evol. Microbiol.">
        <title>The Global Catalogue of Microorganisms (GCM) 10K type strain sequencing project: providing services to taxonomists for standard genome sequencing and annotation.</title>
        <authorList>
            <consortium name="The Broad Institute Genomics Platform"/>
            <consortium name="The Broad Institute Genome Sequencing Center for Infectious Disease"/>
            <person name="Wu L."/>
            <person name="Ma J."/>
        </authorList>
    </citation>
    <scope>NUCLEOTIDE SEQUENCE [LARGE SCALE GENOMIC DNA]</scope>
    <source>
        <strain evidence="2 3">JCM 13929</strain>
    </source>
</reference>
<name>A0ABN2GUT3_9ACTN</name>
<dbReference type="GO" id="GO:0016787">
    <property type="term" value="F:hydrolase activity"/>
    <property type="evidence" value="ECO:0007669"/>
    <property type="project" value="UniProtKB-KW"/>
</dbReference>
<gene>
    <name evidence="2" type="ORF">GCM10009733_087570</name>
</gene>
<organism evidence="2 3">
    <name type="scientific">Nonomuraea maheshkhaliensis</name>
    <dbReference type="NCBI Taxonomy" id="419590"/>
    <lineage>
        <taxon>Bacteria</taxon>
        <taxon>Bacillati</taxon>
        <taxon>Actinomycetota</taxon>
        <taxon>Actinomycetes</taxon>
        <taxon>Streptosporangiales</taxon>
        <taxon>Streptosporangiaceae</taxon>
        <taxon>Nonomuraea</taxon>
    </lineage>
</organism>
<evidence type="ECO:0000313" key="3">
    <source>
        <dbReference type="Proteomes" id="UP001500064"/>
    </source>
</evidence>
<dbReference type="InterPro" id="IPR012338">
    <property type="entry name" value="Beta-lactam/transpept-like"/>
</dbReference>
<keyword evidence="2" id="KW-0378">Hydrolase</keyword>
<dbReference type="InterPro" id="IPR050491">
    <property type="entry name" value="AmpC-like"/>
</dbReference>
<dbReference type="RefSeq" id="WP_346112838.1">
    <property type="nucleotide sequence ID" value="NZ_BAAAMU010000108.1"/>
</dbReference>
<accession>A0ABN2GUT3</accession>
<protein>
    <submittedName>
        <fullName evidence="2">Serine hydrolase domain-containing protein</fullName>
    </submittedName>
</protein>
<proteinExistence type="predicted"/>
<dbReference type="InterPro" id="IPR001466">
    <property type="entry name" value="Beta-lactam-related"/>
</dbReference>
<dbReference type="PANTHER" id="PTHR46825:SF7">
    <property type="entry name" value="D-ALANYL-D-ALANINE CARBOXYPEPTIDASE"/>
    <property type="match status" value="1"/>
</dbReference>
<dbReference type="PANTHER" id="PTHR46825">
    <property type="entry name" value="D-ALANYL-D-ALANINE-CARBOXYPEPTIDASE/ENDOPEPTIDASE AMPH"/>
    <property type="match status" value="1"/>
</dbReference>
<dbReference type="Gene3D" id="3.40.710.10">
    <property type="entry name" value="DD-peptidase/beta-lactamase superfamily"/>
    <property type="match status" value="1"/>
</dbReference>
<sequence>MFVSPLGVVSALLATTIAAAPGDSRSDLRRDAERIVAGGATGVQVRVTGEGGSMVVTAGVADVRTKSPVPPEGYFRIGSANKTFVATVVLQLAGEGELSLDDTADTWLPGLIKGHGNDGRKITVRHLLQHTSGIVDDYPFPTAIASSREYRRHRFDTYTAREVISRAMRHKPAFAPGKGWSYANTGYAVLGLIIEKVTGRTWHAEVDRRVIKPLGLKHTRWPGNSAELPRPHARGYSVFKTGEGFVDTTRHRDADASGGLISTTADLDRFFTALLGGRLLRPAQLAEMRKTVPVAKELRQIWPGARYGLGLMRRPLPCGGTYAGHGGDILGFSTRTGVTADGERSIVVSVSTERFDSAKRVLQLEAAVDRLVSRALCDARYDAR</sequence>
<dbReference type="SUPFAM" id="SSF56601">
    <property type="entry name" value="beta-lactamase/transpeptidase-like"/>
    <property type="match status" value="1"/>
</dbReference>
<keyword evidence="3" id="KW-1185">Reference proteome</keyword>
<dbReference type="Proteomes" id="UP001500064">
    <property type="component" value="Unassembled WGS sequence"/>
</dbReference>
<evidence type="ECO:0000313" key="2">
    <source>
        <dbReference type="EMBL" id="GAA1677174.1"/>
    </source>
</evidence>
<comment type="caution">
    <text evidence="2">The sequence shown here is derived from an EMBL/GenBank/DDBJ whole genome shotgun (WGS) entry which is preliminary data.</text>
</comment>
<evidence type="ECO:0000259" key="1">
    <source>
        <dbReference type="Pfam" id="PF00144"/>
    </source>
</evidence>
<dbReference type="Pfam" id="PF00144">
    <property type="entry name" value="Beta-lactamase"/>
    <property type="match status" value="1"/>
</dbReference>